<accession>A0ABD6D4Z9</accession>
<dbReference type="EMBL" id="JBHUDM010000001">
    <property type="protein sequence ID" value="MFD1641314.1"/>
    <property type="molecule type" value="Genomic_DNA"/>
</dbReference>
<feature type="transmembrane region" description="Helical" evidence="1">
    <location>
        <begin position="180"/>
        <end position="203"/>
    </location>
</feature>
<dbReference type="Proteomes" id="UP001597052">
    <property type="component" value="Unassembled WGS sequence"/>
</dbReference>
<feature type="transmembrane region" description="Helical" evidence="1">
    <location>
        <begin position="37"/>
        <end position="56"/>
    </location>
</feature>
<protein>
    <submittedName>
        <fullName evidence="2">Uncharacterized protein</fullName>
    </submittedName>
</protein>
<gene>
    <name evidence="2" type="ORF">ACFSBW_05420</name>
</gene>
<evidence type="ECO:0000313" key="2">
    <source>
        <dbReference type="EMBL" id="MFD1641314.1"/>
    </source>
</evidence>
<feature type="transmembrane region" description="Helical" evidence="1">
    <location>
        <begin position="261"/>
        <end position="282"/>
    </location>
</feature>
<dbReference type="RefSeq" id="WP_256395015.1">
    <property type="nucleotide sequence ID" value="NZ_JANHDJ010000001.1"/>
</dbReference>
<evidence type="ECO:0000313" key="3">
    <source>
        <dbReference type="Proteomes" id="UP001597052"/>
    </source>
</evidence>
<feature type="transmembrane region" description="Helical" evidence="1">
    <location>
        <begin position="129"/>
        <end position="159"/>
    </location>
</feature>
<keyword evidence="3" id="KW-1185">Reference proteome</keyword>
<feature type="transmembrane region" description="Helical" evidence="1">
    <location>
        <begin position="215"/>
        <end position="240"/>
    </location>
</feature>
<organism evidence="2 3">
    <name type="scientific">Halohasta litorea</name>
    <dbReference type="NCBI Taxonomy" id="869891"/>
    <lineage>
        <taxon>Archaea</taxon>
        <taxon>Methanobacteriati</taxon>
        <taxon>Methanobacteriota</taxon>
        <taxon>Stenosarchaea group</taxon>
        <taxon>Halobacteria</taxon>
        <taxon>Halobacteriales</taxon>
        <taxon>Haloferacaceae</taxon>
        <taxon>Halohasta</taxon>
    </lineage>
</organism>
<name>A0ABD6D4Z9_9EURY</name>
<proteinExistence type="predicted"/>
<feature type="transmembrane region" description="Helical" evidence="1">
    <location>
        <begin position="87"/>
        <end position="109"/>
    </location>
</feature>
<keyword evidence="1" id="KW-0472">Membrane</keyword>
<evidence type="ECO:0000256" key="1">
    <source>
        <dbReference type="SAM" id="Phobius"/>
    </source>
</evidence>
<keyword evidence="1" id="KW-0812">Transmembrane</keyword>
<sequence length="520" mass="56046">MSTLRRAIAVTLSSPRLLAIMAAGALAEIIVRIGLGMAAVPIVGVLFPPVFGVLAYTAATPELRRHVDGDPTETVDRPVDTQLAARLVGLTVVAHSGAVFGAAALFLLVDTPLRAALYFFGEGDHLGVFVQFTTPLLGIAVGTVLLWTLVAGGISRVATGVPIQEAMKTALVEPIHRPRAAATAMAVHLVLLGAVIGGLLVGVPYTRGTGSLLEFGVVAGTVVFVVLAFGFAFLAAFHSIRTADQPAGRLLRSTPSVSARRLVVVGLLVTSLLVGASAVRLAELRPLDQSPEPLGDEPTAAYATAVDNTEQADHRYRVSINADESSPFILEYQHDRSDRQYRGLPRGKASGPDIYADTGAGYPSRMEPAGLFSLGSETTADDRTLRAMPSYLRYSDYYDWNRTLTPLDRTVDGWETVSETESRLVLELRDPVDVAEFGIGYRPEEASNVSESRVRAVVDRESRTLVSVENRLNATIEQDGDAYAVDRYNDHEFEVGYDVQRPHELGPPSLGQWLWRLAVY</sequence>
<keyword evidence="1" id="KW-1133">Transmembrane helix</keyword>
<dbReference type="AlphaFoldDB" id="A0ABD6D4Z9"/>
<comment type="caution">
    <text evidence="2">The sequence shown here is derived from an EMBL/GenBank/DDBJ whole genome shotgun (WGS) entry which is preliminary data.</text>
</comment>
<reference evidence="2 3" key="1">
    <citation type="journal article" date="2019" name="Int. J. Syst. Evol. Microbiol.">
        <title>The Global Catalogue of Microorganisms (GCM) 10K type strain sequencing project: providing services to taxonomists for standard genome sequencing and annotation.</title>
        <authorList>
            <consortium name="The Broad Institute Genomics Platform"/>
            <consortium name="The Broad Institute Genome Sequencing Center for Infectious Disease"/>
            <person name="Wu L."/>
            <person name="Ma J."/>
        </authorList>
    </citation>
    <scope>NUCLEOTIDE SEQUENCE [LARGE SCALE GENOMIC DNA]</scope>
    <source>
        <strain evidence="2 3">CGMCC 1.10593</strain>
    </source>
</reference>